<feature type="domain" description="YbaK/aminoacyl-tRNA synthetase-associated" evidence="2">
    <location>
        <begin position="44"/>
        <end position="160"/>
    </location>
</feature>
<dbReference type="GO" id="GO:0002161">
    <property type="term" value="F:aminoacyl-tRNA deacylase activity"/>
    <property type="evidence" value="ECO:0007669"/>
    <property type="project" value="InterPro"/>
</dbReference>
<dbReference type="SUPFAM" id="SSF55826">
    <property type="entry name" value="YbaK/ProRS associated domain"/>
    <property type="match status" value="1"/>
</dbReference>
<dbReference type="AlphaFoldDB" id="A0A1T4TMU0"/>
<dbReference type="InterPro" id="IPR007214">
    <property type="entry name" value="YbaK/aa-tRNA-synth-assoc-dom"/>
</dbReference>
<protein>
    <submittedName>
        <fullName evidence="3">Ala-tRNA(Pro) deacylase</fullName>
    </submittedName>
</protein>
<name>A0A1T4TMU0_9BACT</name>
<proteinExistence type="inferred from homology"/>
<reference evidence="4" key="1">
    <citation type="submission" date="2017-02" db="EMBL/GenBank/DDBJ databases">
        <authorList>
            <person name="Varghese N."/>
            <person name="Submissions S."/>
        </authorList>
    </citation>
    <scope>NUCLEOTIDE SEQUENCE [LARGE SCALE GENOMIC DNA]</scope>
    <source>
        <strain evidence="4">DSM 22224</strain>
    </source>
</reference>
<gene>
    <name evidence="3" type="ORF">SAMN04488128_105519</name>
</gene>
<organism evidence="3 4">
    <name type="scientific">Chitinophaga eiseniae</name>
    <dbReference type="NCBI Taxonomy" id="634771"/>
    <lineage>
        <taxon>Bacteria</taxon>
        <taxon>Pseudomonadati</taxon>
        <taxon>Bacteroidota</taxon>
        <taxon>Chitinophagia</taxon>
        <taxon>Chitinophagales</taxon>
        <taxon>Chitinophagaceae</taxon>
        <taxon>Chitinophaga</taxon>
    </lineage>
</organism>
<dbReference type="Pfam" id="PF04073">
    <property type="entry name" value="tRNA_edit"/>
    <property type="match status" value="1"/>
</dbReference>
<evidence type="ECO:0000259" key="2">
    <source>
        <dbReference type="Pfam" id="PF04073"/>
    </source>
</evidence>
<sequence>MFYISEVKTTPPATFRTTLQEMVYRLLQEQNVPFERVDNDEAITMEDCLIINRQLNMKTVKTLFLCNRQQTAFYLFVTTADKPFITKDFSRVMDIPRVSFAPAELLDKMLGTTVGATTIFGVLLDKDNQVQVVIDKDVLSEEGYGCSDGTTTSYMKVSMDWIMQDFLAYAGHVPKIIEI</sequence>
<dbReference type="STRING" id="634771.SAMN04488128_105519"/>
<dbReference type="PANTHER" id="PTHR31423">
    <property type="entry name" value="YBAK DOMAIN-CONTAINING PROTEIN"/>
    <property type="match status" value="1"/>
</dbReference>
<accession>A0A1T4TMU0</accession>
<dbReference type="Gene3D" id="3.90.960.10">
    <property type="entry name" value="YbaK/aminoacyl-tRNA synthetase-associated domain"/>
    <property type="match status" value="1"/>
</dbReference>
<evidence type="ECO:0000313" key="4">
    <source>
        <dbReference type="Proteomes" id="UP000190367"/>
    </source>
</evidence>
<evidence type="ECO:0000313" key="3">
    <source>
        <dbReference type="EMBL" id="SKA41803.1"/>
    </source>
</evidence>
<dbReference type="OrthoDB" id="9798587at2"/>
<comment type="similarity">
    <text evidence="1">Belongs to the PRORSD1 family.</text>
</comment>
<evidence type="ECO:0000256" key="1">
    <source>
        <dbReference type="ARBA" id="ARBA00010201"/>
    </source>
</evidence>
<dbReference type="InterPro" id="IPR036754">
    <property type="entry name" value="YbaK/aa-tRNA-synt-asso_dom_sf"/>
</dbReference>
<keyword evidence="4" id="KW-1185">Reference proteome</keyword>
<dbReference type="Proteomes" id="UP000190367">
    <property type="component" value="Unassembled WGS sequence"/>
</dbReference>
<dbReference type="RefSeq" id="WP_078672309.1">
    <property type="nucleotide sequence ID" value="NZ_FUWZ01000005.1"/>
</dbReference>
<dbReference type="PANTHER" id="PTHR31423:SF3">
    <property type="entry name" value="PROLYL-TRNA SYNTHETASE ASSOCIATED DOMAIN-CONTAINING PROTEIN 1-RELATED"/>
    <property type="match status" value="1"/>
</dbReference>
<dbReference type="EMBL" id="FUWZ01000005">
    <property type="protein sequence ID" value="SKA41803.1"/>
    <property type="molecule type" value="Genomic_DNA"/>
</dbReference>
<dbReference type="InterPro" id="IPR040285">
    <property type="entry name" value="ProX/PRXD1"/>
</dbReference>